<sequence>MASASENPDLSPTSPGEEDSDALLSNVAEIEPEPVPGLNGVPADRTEPYTRITPFQEKHDTSVEFFYKPITLSALACGLVVLAYVATTQDVLEEGRDKRRVGVYAAIASFLLFAMIQFRDGPFIRPHPAFWRIILAVNLLYELGLVFLLFQDLKTARQMMTYIDSNLGVPLPEKSYAEDCTLTVKNLWNAFDIFCIAHTLGMKVCQFFEVKPYEWRGFRQTRGIRSKAKRVLSQFSPHDFTAFKWGTATDFLHFSTVVLLLAVFLAAELNPFYLKSLLWMEPDHPIIILRLTFVFLCALPAVRELYQYINDPRRAVRMGQHVWLLLATIVTEFLVIAKWGKGQFPEPLPSKVKWGWAIGASVLVLYPIFQLIDVRIQFGVPSARRYLRRHQKKGKAKSS</sequence>
<dbReference type="EMBL" id="JAFIQS020000006">
    <property type="protein sequence ID" value="KAH9480678.1"/>
    <property type="molecule type" value="Genomic_DNA"/>
</dbReference>
<proteinExistence type="predicted"/>
<accession>A0ACB8GY61</accession>
<comment type="caution">
    <text evidence="1">The sequence shown here is derived from an EMBL/GenBank/DDBJ whole genome shotgun (WGS) entry which is preliminary data.</text>
</comment>
<organism evidence="1 2">
    <name type="scientific">Psilocybe cubensis</name>
    <name type="common">Psychedelic mushroom</name>
    <name type="synonym">Stropharia cubensis</name>
    <dbReference type="NCBI Taxonomy" id="181762"/>
    <lineage>
        <taxon>Eukaryota</taxon>
        <taxon>Fungi</taxon>
        <taxon>Dikarya</taxon>
        <taxon>Basidiomycota</taxon>
        <taxon>Agaricomycotina</taxon>
        <taxon>Agaricomycetes</taxon>
        <taxon>Agaricomycetidae</taxon>
        <taxon>Agaricales</taxon>
        <taxon>Agaricineae</taxon>
        <taxon>Strophariaceae</taxon>
        <taxon>Psilocybe</taxon>
    </lineage>
</organism>
<evidence type="ECO:0000313" key="1">
    <source>
        <dbReference type="EMBL" id="KAH9480678.1"/>
    </source>
</evidence>
<name>A0ACB8GY61_PSICU</name>
<protein>
    <submittedName>
        <fullName evidence="1">Phosphatidylserine synthase 2</fullName>
    </submittedName>
</protein>
<keyword evidence="2" id="KW-1185">Reference proteome</keyword>
<evidence type="ECO:0000313" key="2">
    <source>
        <dbReference type="Proteomes" id="UP000664032"/>
    </source>
</evidence>
<dbReference type="Proteomes" id="UP000664032">
    <property type="component" value="Unassembled WGS sequence"/>
</dbReference>
<gene>
    <name evidence="1" type="ORF">JR316_0007278</name>
</gene>
<reference evidence="1" key="1">
    <citation type="submission" date="2021-10" db="EMBL/GenBank/DDBJ databases">
        <title>Psilocybe cubensis genome.</title>
        <authorList>
            <person name="Mckernan K.J."/>
            <person name="Crawford S."/>
            <person name="Trippe A."/>
            <person name="Kane L.T."/>
            <person name="Mclaughlin S."/>
        </authorList>
    </citation>
    <scope>NUCLEOTIDE SEQUENCE</scope>
    <source>
        <strain evidence="1">MGC-MH-2018</strain>
    </source>
</reference>